<dbReference type="GO" id="GO:0004497">
    <property type="term" value="F:monooxygenase activity"/>
    <property type="evidence" value="ECO:0007669"/>
    <property type="project" value="UniProtKB-KW"/>
</dbReference>
<keyword evidence="2" id="KW-0560">Oxidoreductase</keyword>
<dbReference type="RefSeq" id="WP_320002452.1">
    <property type="nucleotide sequence ID" value="NZ_JAUHJS010000001.1"/>
</dbReference>
<comment type="caution">
    <text evidence="2">The sequence shown here is derived from an EMBL/GenBank/DDBJ whole genome shotgun (WGS) entry which is preliminary data.</text>
</comment>
<dbReference type="Pfam" id="PF03992">
    <property type="entry name" value="ABM"/>
    <property type="match status" value="1"/>
</dbReference>
<keyword evidence="2" id="KW-0503">Monooxygenase</keyword>
<proteinExistence type="predicted"/>
<accession>A0ABT8F0W6</accession>
<evidence type="ECO:0000313" key="3">
    <source>
        <dbReference type="Proteomes" id="UP001168552"/>
    </source>
</evidence>
<organism evidence="2 3">
    <name type="scientific">Shiella aurantiaca</name>
    <dbReference type="NCBI Taxonomy" id="3058365"/>
    <lineage>
        <taxon>Bacteria</taxon>
        <taxon>Pseudomonadati</taxon>
        <taxon>Bacteroidota</taxon>
        <taxon>Cytophagia</taxon>
        <taxon>Cytophagales</taxon>
        <taxon>Shiellaceae</taxon>
        <taxon>Shiella</taxon>
    </lineage>
</organism>
<dbReference type="EMBL" id="JAUHJS010000001">
    <property type="protein sequence ID" value="MDN4163923.1"/>
    <property type="molecule type" value="Genomic_DNA"/>
</dbReference>
<dbReference type="Proteomes" id="UP001168552">
    <property type="component" value="Unassembled WGS sequence"/>
</dbReference>
<dbReference type="Gene3D" id="3.30.70.100">
    <property type="match status" value="1"/>
</dbReference>
<dbReference type="InterPro" id="IPR007138">
    <property type="entry name" value="ABM_dom"/>
</dbReference>
<dbReference type="SUPFAM" id="SSF54909">
    <property type="entry name" value="Dimeric alpha+beta barrel"/>
    <property type="match status" value="1"/>
</dbReference>
<reference evidence="2" key="1">
    <citation type="submission" date="2023-06" db="EMBL/GenBank/DDBJ databases">
        <title>Cytophagales bacterium Strain LB-30, isolated from soil.</title>
        <authorList>
            <person name="Liu B."/>
        </authorList>
    </citation>
    <scope>NUCLEOTIDE SEQUENCE</scope>
    <source>
        <strain evidence="2">LB-30</strain>
    </source>
</reference>
<dbReference type="InterPro" id="IPR011008">
    <property type="entry name" value="Dimeric_a/b-barrel"/>
</dbReference>
<feature type="domain" description="ABM" evidence="1">
    <location>
        <begin position="2"/>
        <end position="93"/>
    </location>
</feature>
<evidence type="ECO:0000313" key="2">
    <source>
        <dbReference type="EMBL" id="MDN4163923.1"/>
    </source>
</evidence>
<name>A0ABT8F0W6_9BACT</name>
<keyword evidence="3" id="KW-1185">Reference proteome</keyword>
<evidence type="ECO:0000259" key="1">
    <source>
        <dbReference type="PROSITE" id="PS51725"/>
    </source>
</evidence>
<dbReference type="PROSITE" id="PS51725">
    <property type="entry name" value="ABM"/>
    <property type="match status" value="1"/>
</dbReference>
<protein>
    <submittedName>
        <fullName evidence="2">Antibiotic biosynthesis monooxygenase</fullName>
    </submittedName>
</protein>
<sequence>MIHIFIPFRVQENAIEEAHSIIARFIEQVRQHEDHTMAYSSWQMADDPTSFFHTMTFASDEAHDQHRASAYVQEFVERLYPICTEKPKAKQVVLVNKK</sequence>
<gene>
    <name evidence="2" type="ORF">QWY31_00340</name>
</gene>